<dbReference type="PROSITE" id="PS00444">
    <property type="entry name" value="POLYPRENYL_SYNTHASE_2"/>
    <property type="match status" value="1"/>
</dbReference>
<keyword evidence="1" id="KW-0808">Transferase</keyword>
<dbReference type="InterPro" id="IPR000092">
    <property type="entry name" value="Polyprenyl_synt"/>
</dbReference>
<evidence type="ECO:0000256" key="4">
    <source>
        <dbReference type="SAM" id="MobiDB-lite"/>
    </source>
</evidence>
<evidence type="ECO:0000256" key="2">
    <source>
        <dbReference type="ARBA" id="ARBA00022723"/>
    </source>
</evidence>
<proteinExistence type="evidence at transcript level"/>
<dbReference type="Pfam" id="PF00348">
    <property type="entry name" value="polyprenyl_synt"/>
    <property type="match status" value="1"/>
</dbReference>
<feature type="region of interest" description="Disordered" evidence="4">
    <location>
        <begin position="329"/>
        <end position="385"/>
    </location>
</feature>
<keyword evidence="3" id="KW-0460">Magnesium</keyword>
<feature type="compositionally biased region" description="Polar residues" evidence="4">
    <location>
        <begin position="351"/>
        <end position="360"/>
    </location>
</feature>
<dbReference type="EMBL" id="MN635666">
    <property type="protein sequence ID" value="QPP11527.1"/>
    <property type="molecule type" value="mRNA"/>
</dbReference>
<organism evidence="5">
    <name type="scientific">Diplodia sapinea</name>
    <dbReference type="NCBI Taxonomy" id="66738"/>
    <lineage>
        <taxon>Eukaryota</taxon>
        <taxon>Fungi</taxon>
        <taxon>Dikarya</taxon>
        <taxon>Ascomycota</taxon>
        <taxon>Pezizomycotina</taxon>
        <taxon>Dothideomycetes</taxon>
        <taxon>Dothideomycetes incertae sedis</taxon>
        <taxon>Botryosphaeriales</taxon>
        <taxon>Botryosphaeriaceae</taxon>
        <taxon>Diplodia</taxon>
    </lineage>
</organism>
<dbReference type="SMR" id="A0A7T1WXV6"/>
<dbReference type="SUPFAM" id="SSF48576">
    <property type="entry name" value="Terpenoid synthases"/>
    <property type="match status" value="2"/>
</dbReference>
<dbReference type="GO" id="GO:0008299">
    <property type="term" value="P:isoprenoid biosynthetic process"/>
    <property type="evidence" value="ECO:0007669"/>
    <property type="project" value="InterPro"/>
</dbReference>
<dbReference type="GO" id="GO:0046165">
    <property type="term" value="P:alcohol biosynthetic process"/>
    <property type="evidence" value="ECO:0007669"/>
    <property type="project" value="UniProtKB-ARBA"/>
</dbReference>
<evidence type="ECO:0000313" key="5">
    <source>
        <dbReference type="EMBL" id="QPP11527.1"/>
    </source>
</evidence>
<dbReference type="SFLD" id="SFLDS00005">
    <property type="entry name" value="Isoprenoid_Synthase_Type_I"/>
    <property type="match status" value="1"/>
</dbReference>
<dbReference type="GO" id="GO:0004659">
    <property type="term" value="F:prenyltransferase activity"/>
    <property type="evidence" value="ECO:0007669"/>
    <property type="project" value="InterPro"/>
</dbReference>
<feature type="compositionally biased region" description="Polar residues" evidence="4">
    <location>
        <begin position="329"/>
        <end position="340"/>
    </location>
</feature>
<dbReference type="CDD" id="cd00685">
    <property type="entry name" value="Trans_IPPS_HT"/>
    <property type="match status" value="1"/>
</dbReference>
<dbReference type="GO" id="GO:0046872">
    <property type="term" value="F:metal ion binding"/>
    <property type="evidence" value="ECO:0007669"/>
    <property type="project" value="UniProtKB-KW"/>
</dbReference>
<sequence length="713" mass="79989">MELPYQSRLIAADEARQSGCFTTLPIRINPRDDLANAASHRFIKDWAAQIGDGRETKTHFSFSPVGNWSSLIYPEAIPARLGVLAYLSDLGLIHDTGEELSIAEAQAEHDDLYAALDPDDRRSLAMDSKAMKTKRLVSQCMLESVGLDRELGLNMLAAFRDLWLAIGEKDSDKEPQTMEEYLRMRSDNGGMVFWPMLQFSLGMHISGAEHELVQPIIDAATQGLLLANDYFSWERERIELETGKSKRIVSAVELLIRTKGLSIPAAKDAVKAMIIRAEGDFCRRRDELYREQPDVSLKLKRWIDCAGLAVSGNHYWCSACPRQNAWKNEQPTDMLSSPASGTKRHLDHDSTCSTEQPSTAKKTKRRDSGANLPDTPRSESSAGERRLTQVPWYPLYKPSSLVMEAPAKYITSMPSKGVRSVLIEALNTWLHVPPAALSTITSIVDMLHNASLILDDLEDNSPLRRGLPAAHTIFGQAQSINSANFLFVRAMQEVARKLSPAALAVVLEELEGLYLGQSWDLYWKHSLVCPSEAEYINMVDHKTGGMFRMLLRLMEAESRLPPAARSALPDFQRLTLLFGRFFQIRDDYMNFGDYAAQKGFCEDLDEGKFSFPVVHCLEHHAEYRSHILGVFRQRPTVATSSASPLSRESKQHLIGCLEKSGAFEKTLDCLREVEMELEAEIEKVEQLTQERNPMLRLCVVRLSAKGFVPVGAK</sequence>
<dbReference type="GO" id="GO:0043386">
    <property type="term" value="P:mycotoxin biosynthetic process"/>
    <property type="evidence" value="ECO:0007669"/>
    <property type="project" value="UniProtKB-ARBA"/>
</dbReference>
<dbReference type="InterPro" id="IPR008949">
    <property type="entry name" value="Isoprenoid_synthase_dom_sf"/>
</dbReference>
<dbReference type="Gene3D" id="1.10.600.10">
    <property type="entry name" value="Farnesyl Diphosphate Synthase"/>
    <property type="match status" value="2"/>
</dbReference>
<evidence type="ECO:0000256" key="3">
    <source>
        <dbReference type="ARBA" id="ARBA00022842"/>
    </source>
</evidence>
<name>A0A7T1WXV6_9PEZI</name>
<dbReference type="PROSITE" id="PS00723">
    <property type="entry name" value="POLYPRENYL_SYNTHASE_1"/>
    <property type="match status" value="1"/>
</dbReference>
<reference evidence="5" key="1">
    <citation type="submission" date="2019-10" db="EMBL/GenBank/DDBJ databases">
        <authorList>
            <person name="Zhao S."/>
            <person name="Wang Y."/>
            <person name="Liu X."/>
            <person name="Yan B."/>
            <person name="Song R."/>
            <person name="Jiang M."/>
            <person name="Song S."/>
            <person name="Zhao S."/>
            <person name="Wang Q."/>
            <person name="Dong Z."/>
        </authorList>
    </citation>
    <scope>NUCLEOTIDE SEQUENCE</scope>
</reference>
<dbReference type="InterPro" id="IPR033749">
    <property type="entry name" value="Polyprenyl_synt_CS"/>
</dbReference>
<dbReference type="PANTHER" id="PTHR12001:SF72">
    <property type="entry name" value="THIJ_PFPI FAMILY PROTEIN (AFU_ORTHOLOGUE AFUA_3G01210)-RELATED"/>
    <property type="match status" value="1"/>
</dbReference>
<accession>A0A7T1WXV6</accession>
<evidence type="ECO:0000256" key="1">
    <source>
        <dbReference type="ARBA" id="ARBA00022679"/>
    </source>
</evidence>
<keyword evidence="2" id="KW-0479">Metal-binding</keyword>
<dbReference type="PANTHER" id="PTHR12001">
    <property type="entry name" value="GERANYLGERANYL PYROPHOSPHATE SYNTHASE"/>
    <property type="match status" value="1"/>
</dbReference>
<dbReference type="AlphaFoldDB" id="A0A7T1WXV6"/>
<protein>
    <submittedName>
        <fullName evidence="5">Preterpestacin I synthase 3</fullName>
    </submittedName>
</protein>
<dbReference type="Pfam" id="PF19086">
    <property type="entry name" value="Terpene_syn_C_2"/>
    <property type="match status" value="1"/>
</dbReference>